<gene>
    <name evidence="3" type="ORF">FPZ49_12205</name>
</gene>
<dbReference type="OrthoDB" id="502646at2"/>
<dbReference type="PANTHER" id="PTHR46401">
    <property type="entry name" value="GLYCOSYLTRANSFERASE WBBK-RELATED"/>
    <property type="match status" value="1"/>
</dbReference>
<dbReference type="GO" id="GO:0009103">
    <property type="term" value="P:lipopolysaccharide biosynthetic process"/>
    <property type="evidence" value="ECO:0007669"/>
    <property type="project" value="TreeGrafter"/>
</dbReference>
<dbReference type="InterPro" id="IPR001296">
    <property type="entry name" value="Glyco_trans_1"/>
</dbReference>
<proteinExistence type="predicted"/>
<name>A0A559KCC4_9BACL</name>
<keyword evidence="4" id="KW-1185">Reference proteome</keyword>
<reference evidence="3 4" key="1">
    <citation type="submission" date="2019-07" db="EMBL/GenBank/DDBJ databases">
        <authorList>
            <person name="Kim J."/>
        </authorList>
    </citation>
    <scope>NUCLEOTIDE SEQUENCE [LARGE SCALE GENOMIC DNA]</scope>
    <source>
        <strain evidence="3 4">JC52</strain>
    </source>
</reference>
<dbReference type="Pfam" id="PF00534">
    <property type="entry name" value="Glycos_transf_1"/>
    <property type="match status" value="1"/>
</dbReference>
<dbReference type="AlphaFoldDB" id="A0A559KCC4"/>
<organism evidence="3 4">
    <name type="scientific">Paenibacillus cremeus</name>
    <dbReference type="NCBI Taxonomy" id="2163881"/>
    <lineage>
        <taxon>Bacteria</taxon>
        <taxon>Bacillati</taxon>
        <taxon>Bacillota</taxon>
        <taxon>Bacilli</taxon>
        <taxon>Bacillales</taxon>
        <taxon>Paenibacillaceae</taxon>
        <taxon>Paenibacillus</taxon>
    </lineage>
</organism>
<evidence type="ECO:0000256" key="1">
    <source>
        <dbReference type="ARBA" id="ARBA00022679"/>
    </source>
</evidence>
<evidence type="ECO:0000313" key="4">
    <source>
        <dbReference type="Proteomes" id="UP000317036"/>
    </source>
</evidence>
<dbReference type="GO" id="GO:0016757">
    <property type="term" value="F:glycosyltransferase activity"/>
    <property type="evidence" value="ECO:0007669"/>
    <property type="project" value="InterPro"/>
</dbReference>
<dbReference type="PANTHER" id="PTHR46401:SF2">
    <property type="entry name" value="GLYCOSYLTRANSFERASE WBBK-RELATED"/>
    <property type="match status" value="1"/>
</dbReference>
<dbReference type="Gene3D" id="3.40.50.2000">
    <property type="entry name" value="Glycogen Phosphorylase B"/>
    <property type="match status" value="2"/>
</dbReference>
<sequence length="405" mass="46202">MKIGIVTPWFSDNISGGAERFAGGIAKSLQDAGCQVEVLTTCGKDSFWDWGSDFYEQGQTIIDELLVRRFSLRKRNKVLYDELMGKMIHGETLSYVEEMQLMHETVNSDELYNFITNFGDQYIFLFIPYLTGTTYWGSRLRPENTFIIPCLHDEEMAYFKSIGDMFSRVKGLLLNTIEELDFSSKLYNLDQDSTVVSGGGVEVGYIPNANNFRNKFGINEDYFIYVGRQVSGKNVPQLIQLFNQYIENNPSDIKLVFVGKGEEQIIQTMKASKNIIHIGEVSDEEKYDAIAGATALVQPSLMESFSIVIMESWLCNIPVIVHEHCAVTKGHCDRSQGGMYYKDYTAFEKIVSQLIDNPQMRNDLAANGKKYVEEYYTWSKTAQRIISFLNSKGFQRKDLLNENTN</sequence>
<dbReference type="CDD" id="cd03801">
    <property type="entry name" value="GT4_PimA-like"/>
    <property type="match status" value="1"/>
</dbReference>
<keyword evidence="1 3" id="KW-0808">Transferase</keyword>
<accession>A0A559KCC4</accession>
<dbReference type="EMBL" id="VNJI01000012">
    <property type="protein sequence ID" value="TVY09782.1"/>
    <property type="molecule type" value="Genomic_DNA"/>
</dbReference>
<comment type="caution">
    <text evidence="3">The sequence shown here is derived from an EMBL/GenBank/DDBJ whole genome shotgun (WGS) entry which is preliminary data.</text>
</comment>
<protein>
    <submittedName>
        <fullName evidence="3">Glycosyltransferase family 4 protein</fullName>
    </submittedName>
</protein>
<dbReference type="SUPFAM" id="SSF53756">
    <property type="entry name" value="UDP-Glycosyltransferase/glycogen phosphorylase"/>
    <property type="match status" value="1"/>
</dbReference>
<evidence type="ECO:0000313" key="3">
    <source>
        <dbReference type="EMBL" id="TVY09782.1"/>
    </source>
</evidence>
<feature type="domain" description="Glycosyl transferase family 1" evidence="2">
    <location>
        <begin position="211"/>
        <end position="370"/>
    </location>
</feature>
<dbReference type="RefSeq" id="WP_144846965.1">
    <property type="nucleotide sequence ID" value="NZ_VNJI01000012.1"/>
</dbReference>
<dbReference type="Proteomes" id="UP000317036">
    <property type="component" value="Unassembled WGS sequence"/>
</dbReference>
<evidence type="ECO:0000259" key="2">
    <source>
        <dbReference type="Pfam" id="PF00534"/>
    </source>
</evidence>